<comment type="caution">
    <text evidence="2">The sequence shown here is derived from an EMBL/GenBank/DDBJ whole genome shotgun (WGS) entry which is preliminary data.</text>
</comment>
<evidence type="ECO:0000313" key="3">
    <source>
        <dbReference type="Proteomes" id="UP000055702"/>
    </source>
</evidence>
<dbReference type="GO" id="GO:0015097">
    <property type="term" value="F:mercury ion transmembrane transporter activity"/>
    <property type="evidence" value="ECO:0007669"/>
    <property type="project" value="InterPro"/>
</dbReference>
<keyword evidence="1" id="KW-1133">Transmembrane helix</keyword>
<evidence type="ECO:0000256" key="1">
    <source>
        <dbReference type="SAM" id="Phobius"/>
    </source>
</evidence>
<dbReference type="AlphaFoldDB" id="A0A106BZC3"/>
<evidence type="ECO:0008006" key="4">
    <source>
        <dbReference type="Google" id="ProtNLM"/>
    </source>
</evidence>
<dbReference type="GO" id="GO:0016020">
    <property type="term" value="C:membrane"/>
    <property type="evidence" value="ECO:0007669"/>
    <property type="project" value="InterPro"/>
</dbReference>
<keyword evidence="1" id="KW-0472">Membrane</keyword>
<feature type="transmembrane region" description="Helical" evidence="1">
    <location>
        <begin position="74"/>
        <end position="91"/>
    </location>
</feature>
<dbReference type="Proteomes" id="UP000055702">
    <property type="component" value="Unassembled WGS sequence"/>
</dbReference>
<dbReference type="RefSeq" id="WP_059746237.1">
    <property type="nucleotide sequence ID" value="NZ_LRDC01000024.1"/>
</dbReference>
<name>A0A106BZC3_SHEFR</name>
<organism evidence="2">
    <name type="scientific">Shewanella frigidimarina</name>
    <dbReference type="NCBI Taxonomy" id="56812"/>
    <lineage>
        <taxon>Bacteria</taxon>
        <taxon>Pseudomonadati</taxon>
        <taxon>Pseudomonadota</taxon>
        <taxon>Gammaproteobacteria</taxon>
        <taxon>Alteromonadales</taxon>
        <taxon>Shewanellaceae</taxon>
        <taxon>Shewanella</taxon>
    </lineage>
</organism>
<dbReference type="EMBL" id="LRDC01000024">
    <property type="protein sequence ID" value="KVX01382.1"/>
    <property type="molecule type" value="Genomic_DNA"/>
</dbReference>
<accession>A0A106BZC3</accession>
<reference evidence="2 3" key="1">
    <citation type="submission" date="2016-01" db="EMBL/GenBank/DDBJ databases">
        <title>Draft genome of the antarctic isolate Shewanella frigidimarina Ag06-30.</title>
        <authorList>
            <person name="Parmeciano Di Noto G."/>
            <person name="Vazquez S."/>
            <person name="Mac Cormack W."/>
            <person name="Iriarte A."/>
            <person name="Quiroga C."/>
        </authorList>
    </citation>
    <scope>NUCLEOTIDE SEQUENCE [LARGE SCALE GENOMIC DNA]</scope>
    <source>
        <strain evidence="2 3">Ag06-30</strain>
    </source>
</reference>
<protein>
    <recommendedName>
        <fullName evidence="4">MerC mercury resistance protein</fullName>
    </recommendedName>
</protein>
<feature type="transmembrane region" description="Helical" evidence="1">
    <location>
        <begin position="45"/>
        <end position="62"/>
    </location>
</feature>
<evidence type="ECO:0000313" key="2">
    <source>
        <dbReference type="EMBL" id="KVX01382.1"/>
    </source>
</evidence>
<dbReference type="Pfam" id="PF03203">
    <property type="entry name" value="MerC"/>
    <property type="match status" value="1"/>
</dbReference>
<sequence>MRTIQAITDKCAITLSFLCVIHCLFLPILLVLLPSLGVWQLDNEAFHTWLLIAVIPISLYALTAGFKKHHQYRFLLIGATGIMLLMFAALLGHDLVGESGEKVLTLLGATLVVIAHWANFTRCKHDSGCIKGMNAQCD</sequence>
<feature type="transmembrane region" description="Helical" evidence="1">
    <location>
        <begin position="103"/>
        <end position="121"/>
    </location>
</feature>
<gene>
    <name evidence="2" type="ORF">AWJ07_17750</name>
</gene>
<dbReference type="InterPro" id="IPR004891">
    <property type="entry name" value="Mercury-R_MerC"/>
</dbReference>
<keyword evidence="1" id="KW-0812">Transmembrane</keyword>
<feature type="transmembrane region" description="Helical" evidence="1">
    <location>
        <begin position="12"/>
        <end position="33"/>
    </location>
</feature>
<proteinExistence type="predicted"/>